<dbReference type="EMBL" id="KQ982548">
    <property type="protein sequence ID" value="KYQ55205.1"/>
    <property type="molecule type" value="Genomic_DNA"/>
</dbReference>
<sequence>TLLKQQIPDKPTWLLSSGCSRFVRLCSFDFLYPVRGTTSKQCGDSFPRCNVKNNAFAALKLYYSITWCMCMVDENTNSEMFRTISTRL</sequence>
<feature type="non-terminal residue" evidence="1">
    <location>
        <position position="1"/>
    </location>
</feature>
<evidence type="ECO:0000313" key="2">
    <source>
        <dbReference type="Proteomes" id="UP000075809"/>
    </source>
</evidence>
<dbReference type="Proteomes" id="UP000075809">
    <property type="component" value="Unassembled WGS sequence"/>
</dbReference>
<proteinExistence type="predicted"/>
<gene>
    <name evidence="1" type="ORF">ALC60_05830</name>
</gene>
<reference evidence="1 2" key="1">
    <citation type="submission" date="2015-09" db="EMBL/GenBank/DDBJ databases">
        <title>Trachymyrmex zeteki WGS genome.</title>
        <authorList>
            <person name="Nygaard S."/>
            <person name="Hu H."/>
            <person name="Boomsma J."/>
            <person name="Zhang G."/>
        </authorList>
    </citation>
    <scope>NUCLEOTIDE SEQUENCE [LARGE SCALE GENOMIC DNA]</scope>
    <source>
        <strain evidence="1">Tzet28-1</strain>
        <tissue evidence="1">Whole body</tissue>
    </source>
</reference>
<evidence type="ECO:0000313" key="1">
    <source>
        <dbReference type="EMBL" id="KYQ55205.1"/>
    </source>
</evidence>
<dbReference type="AlphaFoldDB" id="A0A151X446"/>
<accession>A0A151X446</accession>
<name>A0A151X446_9HYME</name>
<organism evidence="1 2">
    <name type="scientific">Mycetomoellerius zeteki</name>
    <dbReference type="NCBI Taxonomy" id="64791"/>
    <lineage>
        <taxon>Eukaryota</taxon>
        <taxon>Metazoa</taxon>
        <taxon>Ecdysozoa</taxon>
        <taxon>Arthropoda</taxon>
        <taxon>Hexapoda</taxon>
        <taxon>Insecta</taxon>
        <taxon>Pterygota</taxon>
        <taxon>Neoptera</taxon>
        <taxon>Endopterygota</taxon>
        <taxon>Hymenoptera</taxon>
        <taxon>Apocrita</taxon>
        <taxon>Aculeata</taxon>
        <taxon>Formicoidea</taxon>
        <taxon>Formicidae</taxon>
        <taxon>Myrmicinae</taxon>
        <taxon>Mycetomoellerius</taxon>
    </lineage>
</organism>
<keyword evidence="2" id="KW-1185">Reference proteome</keyword>
<protein>
    <submittedName>
        <fullName evidence="1">Uncharacterized protein</fullName>
    </submittedName>
</protein>